<reference evidence="3" key="1">
    <citation type="submission" date="2023-07" db="EMBL/GenBank/DDBJ databases">
        <title>Genome content predicts the carbon catabolic preferences of heterotrophic bacteria.</title>
        <authorList>
            <person name="Gralka M."/>
        </authorList>
    </citation>
    <scope>NUCLEOTIDE SEQUENCE</scope>
    <source>
        <strain evidence="3">F2M12</strain>
    </source>
</reference>
<evidence type="ECO:0000259" key="2">
    <source>
        <dbReference type="PROSITE" id="PS51186"/>
    </source>
</evidence>
<organism evidence="3 4">
    <name type="scientific">Alteromonas stellipolaris</name>
    <dbReference type="NCBI Taxonomy" id="233316"/>
    <lineage>
        <taxon>Bacteria</taxon>
        <taxon>Pseudomonadati</taxon>
        <taxon>Pseudomonadota</taxon>
        <taxon>Gammaproteobacteria</taxon>
        <taxon>Alteromonadales</taxon>
        <taxon>Alteromonadaceae</taxon>
        <taxon>Alteromonas/Salinimonas group</taxon>
        <taxon>Alteromonas</taxon>
    </lineage>
</organism>
<dbReference type="SUPFAM" id="SSF55729">
    <property type="entry name" value="Acyl-CoA N-acyltransferases (Nat)"/>
    <property type="match status" value="1"/>
</dbReference>
<dbReference type="InterPro" id="IPR050769">
    <property type="entry name" value="NAT_camello-type"/>
</dbReference>
<dbReference type="InterPro" id="IPR016181">
    <property type="entry name" value="Acyl_CoA_acyltransferase"/>
</dbReference>
<proteinExistence type="predicted"/>
<dbReference type="Gene3D" id="3.40.630.30">
    <property type="match status" value="1"/>
</dbReference>
<dbReference type="EMBL" id="JAUOQI010000003">
    <property type="protein sequence ID" value="MDO6576743.1"/>
    <property type="molecule type" value="Genomic_DNA"/>
</dbReference>
<name>A0AAW7Z2N7_9ALTE</name>
<sequence length="197" mass="21442">MDIKIRQGLVSDASQAVPLLLSAAEDLLVSVFGNGDTRHTLDFLTHAWKGKYGQYGCNNHWVAVVDDAVVGVITAWHTKLGPVFDRASLDSITTFYSLDDAMAVLMRNQAVAVGLTPPSATELMLGHVAVDSIARRGGIGRAMIAHMRDYAIELNKQALVLDVQISNIAAIRFYQNVNFKEQSVNGTFVRFVHALSG</sequence>
<keyword evidence="1 3" id="KW-0808">Transferase</keyword>
<accession>A0AAW7Z2N7</accession>
<dbReference type="Proteomes" id="UP001170717">
    <property type="component" value="Unassembled WGS sequence"/>
</dbReference>
<protein>
    <submittedName>
        <fullName evidence="3">GNAT family N-acetyltransferase</fullName>
        <ecNumber evidence="3">2.3.1.-</ecNumber>
    </submittedName>
</protein>
<dbReference type="PANTHER" id="PTHR13947">
    <property type="entry name" value="GNAT FAMILY N-ACETYLTRANSFERASE"/>
    <property type="match status" value="1"/>
</dbReference>
<dbReference type="CDD" id="cd04301">
    <property type="entry name" value="NAT_SF"/>
    <property type="match status" value="1"/>
</dbReference>
<dbReference type="AlphaFoldDB" id="A0AAW7Z2N7"/>
<dbReference type="EC" id="2.3.1.-" evidence="3"/>
<feature type="domain" description="N-acetyltransferase" evidence="2">
    <location>
        <begin position="3"/>
        <end position="197"/>
    </location>
</feature>
<evidence type="ECO:0000313" key="4">
    <source>
        <dbReference type="Proteomes" id="UP001170717"/>
    </source>
</evidence>
<keyword evidence="3" id="KW-0012">Acyltransferase</keyword>
<dbReference type="GeneID" id="83260096"/>
<dbReference type="GO" id="GO:0008080">
    <property type="term" value="F:N-acetyltransferase activity"/>
    <property type="evidence" value="ECO:0007669"/>
    <property type="project" value="InterPro"/>
</dbReference>
<comment type="caution">
    <text evidence="3">The sequence shown here is derived from an EMBL/GenBank/DDBJ whole genome shotgun (WGS) entry which is preliminary data.</text>
</comment>
<dbReference type="PANTHER" id="PTHR13947:SF37">
    <property type="entry name" value="LD18367P"/>
    <property type="match status" value="1"/>
</dbReference>
<dbReference type="InterPro" id="IPR000182">
    <property type="entry name" value="GNAT_dom"/>
</dbReference>
<dbReference type="Pfam" id="PF00583">
    <property type="entry name" value="Acetyltransf_1"/>
    <property type="match status" value="1"/>
</dbReference>
<evidence type="ECO:0000313" key="3">
    <source>
        <dbReference type="EMBL" id="MDO6576743.1"/>
    </source>
</evidence>
<evidence type="ECO:0000256" key="1">
    <source>
        <dbReference type="ARBA" id="ARBA00022679"/>
    </source>
</evidence>
<gene>
    <name evidence="3" type="ORF">Q4527_05035</name>
</gene>
<dbReference type="PROSITE" id="PS51186">
    <property type="entry name" value="GNAT"/>
    <property type="match status" value="1"/>
</dbReference>
<dbReference type="RefSeq" id="WP_062089181.1">
    <property type="nucleotide sequence ID" value="NZ_CANLMS010000005.1"/>
</dbReference>